<dbReference type="Gene3D" id="1.10.1200.10">
    <property type="entry name" value="ACP-like"/>
    <property type="match status" value="1"/>
</dbReference>
<evidence type="ECO:0000313" key="2">
    <source>
        <dbReference type="EMBL" id="SEJ21864.1"/>
    </source>
</evidence>
<dbReference type="Proteomes" id="UP000199702">
    <property type="component" value="Unassembled WGS sequence"/>
</dbReference>
<keyword evidence="1" id="KW-0812">Transmembrane</keyword>
<organism evidence="2 3">
    <name type="scientific">Flavobacterium terrigena</name>
    <dbReference type="NCBI Taxonomy" id="402734"/>
    <lineage>
        <taxon>Bacteria</taxon>
        <taxon>Pseudomonadati</taxon>
        <taxon>Bacteroidota</taxon>
        <taxon>Flavobacteriia</taxon>
        <taxon>Flavobacteriales</taxon>
        <taxon>Flavobacteriaceae</taxon>
        <taxon>Flavobacterium</taxon>
    </lineage>
</organism>
<dbReference type="InterPro" id="IPR036736">
    <property type="entry name" value="ACP-like_sf"/>
</dbReference>
<reference evidence="3" key="1">
    <citation type="submission" date="2016-10" db="EMBL/GenBank/DDBJ databases">
        <authorList>
            <person name="Varghese N."/>
            <person name="Submissions S."/>
        </authorList>
    </citation>
    <scope>NUCLEOTIDE SEQUENCE [LARGE SCALE GENOMIC DNA]</scope>
    <source>
        <strain evidence="3">DSM 17934</strain>
    </source>
</reference>
<evidence type="ECO:0000313" key="3">
    <source>
        <dbReference type="Proteomes" id="UP000199702"/>
    </source>
</evidence>
<dbReference type="STRING" id="402734.SAMN05660918_2694"/>
<sequence length="221" mass="25827">MKQFKLNNVDSEDIEDAIIKIEKSFNIKFEVNELSQVKTFGELSDAIIDKIQLENIESCTTQQAFYKIRKAISELFYIENIKPETKLVEIFPRKNRRKDIKKFEKTLGFKTDILNPKTIISITLTLFTIASLIYIFFNWKMGLLGIITSIFGLKIANIFGKEFHLKTIGELSKKITKENYLNSRRDSNSFNKKEIESIIIELFCEYTAIKKHELTRESTFV</sequence>
<keyword evidence="1" id="KW-0472">Membrane</keyword>
<evidence type="ECO:0000256" key="1">
    <source>
        <dbReference type="SAM" id="Phobius"/>
    </source>
</evidence>
<keyword evidence="1" id="KW-1133">Transmembrane helix</keyword>
<accession>A0A1H6X2X9</accession>
<dbReference type="EMBL" id="FNYA01000007">
    <property type="protein sequence ID" value="SEJ21864.1"/>
    <property type="molecule type" value="Genomic_DNA"/>
</dbReference>
<keyword evidence="3" id="KW-1185">Reference proteome</keyword>
<dbReference type="OrthoDB" id="668798at2"/>
<gene>
    <name evidence="2" type="ORF">SAMN05660918_2694</name>
</gene>
<protein>
    <submittedName>
        <fullName evidence="2">Uncharacterized protein</fullName>
    </submittedName>
</protein>
<dbReference type="RefSeq" id="WP_091314748.1">
    <property type="nucleotide sequence ID" value="NZ_CBCSJU010000003.1"/>
</dbReference>
<name>A0A1H6X2X9_9FLAO</name>
<feature type="transmembrane region" description="Helical" evidence="1">
    <location>
        <begin position="119"/>
        <end position="137"/>
    </location>
</feature>
<feature type="transmembrane region" description="Helical" evidence="1">
    <location>
        <begin position="143"/>
        <end position="160"/>
    </location>
</feature>
<dbReference type="AlphaFoldDB" id="A0A1H6X2X9"/>
<proteinExistence type="predicted"/>